<dbReference type="OrthoDB" id="330264at2"/>
<evidence type="ECO:0000313" key="1">
    <source>
        <dbReference type="EMBL" id="TGK12115.1"/>
    </source>
</evidence>
<dbReference type="EMBL" id="RQET01000004">
    <property type="protein sequence ID" value="TGK12115.1"/>
    <property type="molecule type" value="Genomic_DNA"/>
</dbReference>
<evidence type="ECO:0000313" key="2">
    <source>
        <dbReference type="Proteomes" id="UP000298458"/>
    </source>
</evidence>
<protein>
    <submittedName>
        <fullName evidence="1">Uncharacterized protein</fullName>
    </submittedName>
</protein>
<dbReference type="Proteomes" id="UP000298458">
    <property type="component" value="Unassembled WGS sequence"/>
</dbReference>
<accession>A0A4V6QKS0</accession>
<proteinExistence type="predicted"/>
<organism evidence="1 2">
    <name type="scientific">Leptospira fletcheri</name>
    <dbReference type="NCBI Taxonomy" id="2484981"/>
    <lineage>
        <taxon>Bacteria</taxon>
        <taxon>Pseudomonadati</taxon>
        <taxon>Spirochaetota</taxon>
        <taxon>Spirochaetia</taxon>
        <taxon>Leptospirales</taxon>
        <taxon>Leptospiraceae</taxon>
        <taxon>Leptospira</taxon>
    </lineage>
</organism>
<keyword evidence="2" id="KW-1185">Reference proteome</keyword>
<name>A0A4V6QKS0_9LEPT</name>
<gene>
    <name evidence="1" type="ORF">EHO60_07545</name>
</gene>
<dbReference type="RefSeq" id="WP_135767518.1">
    <property type="nucleotide sequence ID" value="NZ_RQET01000004.1"/>
</dbReference>
<reference evidence="1" key="1">
    <citation type="journal article" date="2019" name="PLoS Negl. Trop. Dis.">
        <title>Revisiting the worldwide diversity of Leptospira species in the environment.</title>
        <authorList>
            <person name="Vincent A.T."/>
            <person name="Schiettekatte O."/>
            <person name="Bourhy P."/>
            <person name="Veyrier F.J."/>
            <person name="Picardeau M."/>
        </authorList>
    </citation>
    <scope>NUCLEOTIDE SEQUENCE [LARGE SCALE GENOMIC DNA]</scope>
    <source>
        <strain evidence="1">SSW15</strain>
    </source>
</reference>
<dbReference type="AlphaFoldDB" id="A0A4V6QKS0"/>
<comment type="caution">
    <text evidence="1">The sequence shown here is derived from an EMBL/GenBank/DDBJ whole genome shotgun (WGS) entry which is preliminary data.</text>
</comment>
<sequence>MYSEKNKGRVSIAIPVVLFLAMSFNSALSKPFIQKEKFRAEIESEDAVEVREDHHDGDFSSLPISFFAPAEFINLPIILSARSYIAGGIPHTAYIFLLAPSLLNIPPPLS</sequence>